<keyword evidence="2" id="KW-1185">Reference proteome</keyword>
<sequence>MSRRSSRRNYNEKVEEEFDEDGETTRCICGNDDLNVDDINGQLRTLLKSEYQIQIDQGLFIQCDKCSVWQHGYCVGLFTDEDVPDKYWCELCKPDLHFFVDDEHENRTLYKPANDKRKKLMAESESKRKFTRKDRRNYDYDEQLQKALRESVKEKELEDHKPVEEEIVGDEEDEVEAEVEIEEPKKEIKKKPVKKVKKKEVKKVKNETPITKEELLTQPSRPRFVNEKSSIYELRKRINAILEWLNRSQLELEGGREFLDDEMKVECDGNLMMMQTLTTKILSWEEKFGKYAP</sequence>
<accession>A0ACA9YG20</accession>
<evidence type="ECO:0000313" key="2">
    <source>
        <dbReference type="Proteomes" id="UP001152531"/>
    </source>
</evidence>
<dbReference type="Proteomes" id="UP001152531">
    <property type="component" value="Unassembled WGS sequence"/>
</dbReference>
<evidence type="ECO:0000313" key="1">
    <source>
        <dbReference type="EMBL" id="CAH6723885.1"/>
    </source>
</evidence>
<comment type="caution">
    <text evidence="1">The sequence shown here is derived from an EMBL/GenBank/DDBJ whole genome shotgun (WGS) entry which is preliminary data.</text>
</comment>
<name>A0ACA9YG20_9ASCO</name>
<protein>
    <submittedName>
        <fullName evidence="1">Uncharacterized protein</fullName>
    </submittedName>
</protein>
<dbReference type="EMBL" id="CALSDN010000022">
    <property type="protein sequence ID" value="CAH6723885.1"/>
    <property type="molecule type" value="Genomic_DNA"/>
</dbReference>
<gene>
    <name evidence="1" type="ORF">CLIB1444_22S00430</name>
</gene>
<reference evidence="1" key="1">
    <citation type="submission" date="2022-06" db="EMBL/GenBank/DDBJ databases">
        <authorList>
            <person name="Legras J.-L."/>
            <person name="Devillers H."/>
            <person name="Grondin C."/>
        </authorList>
    </citation>
    <scope>NUCLEOTIDE SEQUENCE</scope>
    <source>
        <strain evidence="1">CLIB 1444</strain>
    </source>
</reference>
<proteinExistence type="predicted"/>
<organism evidence="1 2">
    <name type="scientific">[Candida] jaroonii</name>
    <dbReference type="NCBI Taxonomy" id="467808"/>
    <lineage>
        <taxon>Eukaryota</taxon>
        <taxon>Fungi</taxon>
        <taxon>Dikarya</taxon>
        <taxon>Ascomycota</taxon>
        <taxon>Saccharomycotina</taxon>
        <taxon>Pichiomycetes</taxon>
        <taxon>Debaryomycetaceae</taxon>
        <taxon>Yamadazyma</taxon>
    </lineage>
</organism>